<dbReference type="EMBL" id="NBEB01000112">
    <property type="protein sequence ID" value="OQQ81555.1"/>
    <property type="molecule type" value="Genomic_DNA"/>
</dbReference>
<sequence>MPKFYSQNSLGGFEDFFSLFNFFEKEKLNLRNFFGSKLNLKIENQRIKSSKVSKQTYKLLQALKIVSETF</sequence>
<evidence type="ECO:0000313" key="2">
    <source>
        <dbReference type="Proteomes" id="UP000192638"/>
    </source>
</evidence>
<dbReference type="AlphaFoldDB" id="A0A1V9QL33"/>
<proteinExistence type="predicted"/>
<comment type="caution">
    <text evidence="1">The sequence shown here is derived from an EMBL/GenBank/DDBJ whole genome shotgun (WGS) entry which is preliminary data.</text>
</comment>
<dbReference type="Proteomes" id="UP000192638">
    <property type="component" value="Unassembled WGS sequence"/>
</dbReference>
<protein>
    <submittedName>
        <fullName evidence="1">Uncharacterized protein</fullName>
    </submittedName>
</protein>
<reference evidence="1 2" key="1">
    <citation type="submission" date="2017-03" db="EMBL/GenBank/DDBJ databases">
        <title>Phylogenomics and comparative genomics of Lactobacillus salivarius, a mammalian gut commensal.</title>
        <authorList>
            <person name="Harris H.M."/>
        </authorList>
    </citation>
    <scope>NUCLEOTIDE SEQUENCE [LARGE SCALE GENOMIC DNA]</scope>
    <source>
        <strain evidence="1 2">LMG 14477</strain>
    </source>
</reference>
<accession>A0A1V9QL33</accession>
<evidence type="ECO:0000313" key="1">
    <source>
        <dbReference type="EMBL" id="OQQ81555.1"/>
    </source>
</evidence>
<organism evidence="1 2">
    <name type="scientific">Ligilactobacillus salivarius</name>
    <dbReference type="NCBI Taxonomy" id="1624"/>
    <lineage>
        <taxon>Bacteria</taxon>
        <taxon>Bacillati</taxon>
        <taxon>Bacillota</taxon>
        <taxon>Bacilli</taxon>
        <taxon>Lactobacillales</taxon>
        <taxon>Lactobacillaceae</taxon>
        <taxon>Ligilactobacillus</taxon>
    </lineage>
</organism>
<gene>
    <name evidence="1" type="ORF">B6U60_10100</name>
</gene>
<name>A0A1V9QL33_9LACO</name>